<dbReference type="SUPFAM" id="SSF51419">
    <property type="entry name" value="PLP-binding barrel"/>
    <property type="match status" value="1"/>
</dbReference>
<evidence type="ECO:0000313" key="3">
    <source>
        <dbReference type="Proteomes" id="UP000466445"/>
    </source>
</evidence>
<proteinExistence type="predicted"/>
<keyword evidence="3" id="KW-1185">Reference proteome</keyword>
<dbReference type="InterPro" id="IPR022644">
    <property type="entry name" value="De-COase2_N"/>
</dbReference>
<dbReference type="KEGG" id="msar:MSAR_06560"/>
<protein>
    <submittedName>
        <fullName evidence="2">LysA protein</fullName>
    </submittedName>
</protein>
<feature type="domain" description="Orn/DAP/Arg decarboxylase 2 N-terminal" evidence="1">
    <location>
        <begin position="25"/>
        <end position="251"/>
    </location>
</feature>
<sequence>MTLSTSFRSIVRGRQLPQVDQAEIRRLISYRDSCAPAEVSFPATVLHDAGVARWLRDQRFAIDVRTLPELYSAIAAGIHPVLMTVHVEQFDRQDIRRVGATGAARVVLSCSEHIASLGAEKAGRTQNVLLRMADAATGDRQQFIFDSKEADGAVDAVMARRSAALIGLHCDVGTAVEDFISYPAAIGNMIAQMDHIRRRHGVVLTRLILGGGKALTDSDSSAVRRDLAEEIDRAVDDACATLRFPRPVIVMSAGGPDPSVPF</sequence>
<accession>A0A7I7SLW5</accession>
<dbReference type="InterPro" id="IPR029066">
    <property type="entry name" value="PLP-binding_barrel"/>
</dbReference>
<dbReference type="GO" id="GO:0003824">
    <property type="term" value="F:catalytic activity"/>
    <property type="evidence" value="ECO:0007669"/>
    <property type="project" value="InterPro"/>
</dbReference>
<dbReference type="EMBL" id="AP022595">
    <property type="protein sequence ID" value="BBY57520.1"/>
    <property type="molecule type" value="Genomic_DNA"/>
</dbReference>
<name>A0A7I7SLW5_9MYCO</name>
<dbReference type="AlphaFoldDB" id="A0A7I7SLW5"/>
<dbReference type="Gene3D" id="3.20.20.10">
    <property type="entry name" value="Alanine racemase"/>
    <property type="match status" value="1"/>
</dbReference>
<gene>
    <name evidence="2" type="ORF">MSAR_06560</name>
</gene>
<reference evidence="2 3" key="1">
    <citation type="journal article" date="2019" name="Emerg. Microbes Infect.">
        <title>Comprehensive subspecies identification of 175 nontuberculous mycobacteria species based on 7547 genomic profiles.</title>
        <authorList>
            <person name="Matsumoto Y."/>
            <person name="Kinjo T."/>
            <person name="Motooka D."/>
            <person name="Nabeya D."/>
            <person name="Jung N."/>
            <person name="Uechi K."/>
            <person name="Horii T."/>
            <person name="Iida T."/>
            <person name="Fujita J."/>
            <person name="Nakamura S."/>
        </authorList>
    </citation>
    <scope>NUCLEOTIDE SEQUENCE [LARGE SCALE GENOMIC DNA]</scope>
    <source>
        <strain evidence="2 3">JCM 30395</strain>
    </source>
</reference>
<dbReference type="Proteomes" id="UP000466445">
    <property type="component" value="Chromosome"/>
</dbReference>
<evidence type="ECO:0000313" key="2">
    <source>
        <dbReference type="EMBL" id="BBY57520.1"/>
    </source>
</evidence>
<dbReference type="Pfam" id="PF02784">
    <property type="entry name" value="Orn_Arg_deC_N"/>
    <property type="match status" value="1"/>
</dbReference>
<organism evidence="2 3">
    <name type="scientific">Mycolicibacterium sarraceniae</name>
    <dbReference type="NCBI Taxonomy" id="1534348"/>
    <lineage>
        <taxon>Bacteria</taxon>
        <taxon>Bacillati</taxon>
        <taxon>Actinomycetota</taxon>
        <taxon>Actinomycetes</taxon>
        <taxon>Mycobacteriales</taxon>
        <taxon>Mycobacteriaceae</taxon>
        <taxon>Mycolicibacterium</taxon>
    </lineage>
</organism>
<dbReference type="RefSeq" id="WP_163694777.1">
    <property type="nucleotide sequence ID" value="NZ_AP022595.1"/>
</dbReference>
<evidence type="ECO:0000259" key="1">
    <source>
        <dbReference type="Pfam" id="PF02784"/>
    </source>
</evidence>